<name>A0A6B3NPK4_9CYAN</name>
<protein>
    <submittedName>
        <fullName evidence="2">Uncharacterized protein</fullName>
    </submittedName>
</protein>
<evidence type="ECO:0000313" key="2">
    <source>
        <dbReference type="EMBL" id="NER32252.1"/>
    </source>
</evidence>
<dbReference type="AlphaFoldDB" id="A0A6B3NPK4"/>
<proteinExistence type="predicted"/>
<comment type="caution">
    <text evidence="2">The sequence shown here is derived from an EMBL/GenBank/DDBJ whole genome shotgun (WGS) entry which is preliminary data.</text>
</comment>
<feature type="compositionally biased region" description="Low complexity" evidence="1">
    <location>
        <begin position="39"/>
        <end position="58"/>
    </location>
</feature>
<feature type="non-terminal residue" evidence="2">
    <location>
        <position position="1"/>
    </location>
</feature>
<reference evidence="2" key="1">
    <citation type="submission" date="2019-11" db="EMBL/GenBank/DDBJ databases">
        <title>Genomic insights into an expanded diversity of filamentous marine cyanobacteria reveals the extraordinary biosynthetic potential of Moorea and Okeania.</title>
        <authorList>
            <person name="Ferreira Leao T."/>
            <person name="Wang M."/>
            <person name="Moss N."/>
            <person name="Da Silva R."/>
            <person name="Sanders J."/>
            <person name="Nurk S."/>
            <person name="Gurevich A."/>
            <person name="Humphrey G."/>
            <person name="Reher R."/>
            <person name="Zhu Q."/>
            <person name="Belda-Ferre P."/>
            <person name="Glukhov E."/>
            <person name="Rex R."/>
            <person name="Dorrestein P.C."/>
            <person name="Knight R."/>
            <person name="Pevzner P."/>
            <person name="Gerwick W.H."/>
            <person name="Gerwick L."/>
        </authorList>
    </citation>
    <scope>NUCLEOTIDE SEQUENCE</scope>
    <source>
        <strain evidence="2">SIO1C4</strain>
    </source>
</reference>
<organism evidence="2">
    <name type="scientific">Symploca sp. SIO1C4</name>
    <dbReference type="NCBI Taxonomy" id="2607765"/>
    <lineage>
        <taxon>Bacteria</taxon>
        <taxon>Bacillati</taxon>
        <taxon>Cyanobacteriota</taxon>
        <taxon>Cyanophyceae</taxon>
        <taxon>Coleofasciculales</taxon>
        <taxon>Coleofasciculaceae</taxon>
        <taxon>Symploca</taxon>
    </lineage>
</organism>
<evidence type="ECO:0000256" key="1">
    <source>
        <dbReference type="SAM" id="MobiDB-lite"/>
    </source>
</evidence>
<sequence length="92" mass="9698">STPLPESSELLAPESSTTPREAPASVEEPTEPLEEATTKEVTPLPESSELLAPESSTTPREAPASIEEPTEPLEEVIPLEVSEPPAETAPVL</sequence>
<gene>
    <name evidence="2" type="ORF">F6J89_32795</name>
</gene>
<feature type="region of interest" description="Disordered" evidence="1">
    <location>
        <begin position="1"/>
        <end position="92"/>
    </location>
</feature>
<feature type="compositionally biased region" description="Low complexity" evidence="1">
    <location>
        <begin position="1"/>
        <end position="18"/>
    </location>
</feature>
<accession>A0A6B3NPK4</accession>
<dbReference type="EMBL" id="JAAHFQ010001139">
    <property type="protein sequence ID" value="NER32252.1"/>
    <property type="molecule type" value="Genomic_DNA"/>
</dbReference>